<evidence type="ECO:0000256" key="2">
    <source>
        <dbReference type="ARBA" id="ARBA00022803"/>
    </source>
</evidence>
<dbReference type="InterPro" id="IPR011990">
    <property type="entry name" value="TPR-like_helical_dom_sf"/>
</dbReference>
<protein>
    <recommendedName>
        <fullName evidence="6">Kinesin light chain</fullName>
    </recommendedName>
</protein>
<organism evidence="4 5">
    <name type="scientific">Chaetoceros tenuissimus</name>
    <dbReference type="NCBI Taxonomy" id="426638"/>
    <lineage>
        <taxon>Eukaryota</taxon>
        <taxon>Sar</taxon>
        <taxon>Stramenopiles</taxon>
        <taxon>Ochrophyta</taxon>
        <taxon>Bacillariophyta</taxon>
        <taxon>Coscinodiscophyceae</taxon>
        <taxon>Chaetocerotophycidae</taxon>
        <taxon>Chaetocerotales</taxon>
        <taxon>Chaetocerotaceae</taxon>
        <taxon>Chaetoceros</taxon>
    </lineage>
</organism>
<dbReference type="InterPro" id="IPR019734">
    <property type="entry name" value="TPR_rpt"/>
</dbReference>
<evidence type="ECO:0000313" key="5">
    <source>
        <dbReference type="Proteomes" id="UP001054902"/>
    </source>
</evidence>
<sequence length="247" mass="28701">MVQGLMHNHHKALKYLQIAKKLSEKVLGSHHPRIANLLLQMGAINEHQGRVDDSLTNYEEGKTILCQSGVKRYPDLATILCNIGDIQRERGLVDKATTNYEQSLHIHENLCALNLDSSRVYMGLGFCCRSKEMHSAAIKYFVQAKCIREKQFHHTYLDLAETYYQLGMAYYDNGSYDESIEYLERTRHICEKEKGREYCEESNNTMLAQVYETICFAYESKGNYEHSQKYFRLYKNVLDSPQKNVTD</sequence>
<dbReference type="PANTHER" id="PTHR45641:SF19">
    <property type="entry name" value="NEPHROCYSTIN-3"/>
    <property type="match status" value="1"/>
</dbReference>
<name>A0AAD3GZ12_9STRA</name>
<dbReference type="AlphaFoldDB" id="A0AAD3GZ12"/>
<dbReference type="EMBL" id="BLLK01000020">
    <property type="protein sequence ID" value="GFH44642.1"/>
    <property type="molecule type" value="Genomic_DNA"/>
</dbReference>
<dbReference type="PROSITE" id="PS50005">
    <property type="entry name" value="TPR"/>
    <property type="match status" value="1"/>
</dbReference>
<evidence type="ECO:0000313" key="4">
    <source>
        <dbReference type="EMBL" id="GFH44642.1"/>
    </source>
</evidence>
<comment type="caution">
    <text evidence="4">The sequence shown here is derived from an EMBL/GenBank/DDBJ whole genome shotgun (WGS) entry which is preliminary data.</text>
</comment>
<accession>A0AAD3GZ12</accession>
<dbReference type="SMART" id="SM00028">
    <property type="entry name" value="TPR"/>
    <property type="match status" value="4"/>
</dbReference>
<dbReference type="Pfam" id="PF13424">
    <property type="entry name" value="TPR_12"/>
    <property type="match status" value="2"/>
</dbReference>
<reference evidence="4 5" key="1">
    <citation type="journal article" date="2021" name="Sci. Rep.">
        <title>The genome of the diatom Chaetoceros tenuissimus carries an ancient integrated fragment of an extant virus.</title>
        <authorList>
            <person name="Hongo Y."/>
            <person name="Kimura K."/>
            <person name="Takaki Y."/>
            <person name="Yoshida Y."/>
            <person name="Baba S."/>
            <person name="Kobayashi G."/>
            <person name="Nagasaki K."/>
            <person name="Hano T."/>
            <person name="Tomaru Y."/>
        </authorList>
    </citation>
    <scope>NUCLEOTIDE SEQUENCE [LARGE SCALE GENOMIC DNA]</scope>
    <source>
        <strain evidence="4 5">NIES-3715</strain>
    </source>
</reference>
<dbReference type="SUPFAM" id="SSF48452">
    <property type="entry name" value="TPR-like"/>
    <property type="match status" value="2"/>
</dbReference>
<keyword evidence="5" id="KW-1185">Reference proteome</keyword>
<dbReference type="Gene3D" id="1.25.40.10">
    <property type="entry name" value="Tetratricopeptide repeat domain"/>
    <property type="match status" value="2"/>
</dbReference>
<evidence type="ECO:0000256" key="1">
    <source>
        <dbReference type="ARBA" id="ARBA00022737"/>
    </source>
</evidence>
<dbReference type="PANTHER" id="PTHR45641">
    <property type="entry name" value="TETRATRICOPEPTIDE REPEAT PROTEIN (AFU_ORTHOLOGUE AFUA_6G03870)"/>
    <property type="match status" value="1"/>
</dbReference>
<evidence type="ECO:0008006" key="6">
    <source>
        <dbReference type="Google" id="ProtNLM"/>
    </source>
</evidence>
<keyword evidence="1" id="KW-0677">Repeat</keyword>
<feature type="repeat" description="TPR" evidence="3">
    <location>
        <begin position="160"/>
        <end position="193"/>
    </location>
</feature>
<dbReference type="Proteomes" id="UP001054902">
    <property type="component" value="Unassembled WGS sequence"/>
</dbReference>
<proteinExistence type="predicted"/>
<evidence type="ECO:0000256" key="3">
    <source>
        <dbReference type="PROSITE-ProRule" id="PRU00339"/>
    </source>
</evidence>
<dbReference type="Pfam" id="PF13374">
    <property type="entry name" value="TPR_10"/>
    <property type="match status" value="1"/>
</dbReference>
<gene>
    <name evidence="4" type="ORF">CTEN210_01116</name>
</gene>
<keyword evidence="2 3" id="KW-0802">TPR repeat</keyword>